<reference evidence="1 2" key="1">
    <citation type="submission" date="2020-04" db="EMBL/GenBank/DDBJ databases">
        <title>Draft genome of Leeia sp. IMCC25680.</title>
        <authorList>
            <person name="Song J."/>
            <person name="Cho J.-C."/>
        </authorList>
    </citation>
    <scope>NUCLEOTIDE SEQUENCE [LARGE SCALE GENOMIC DNA]</scope>
    <source>
        <strain evidence="1 2">IMCC25680</strain>
    </source>
</reference>
<protein>
    <submittedName>
        <fullName evidence="1">Acetaldehyde dehydrogenase family protein</fullName>
    </submittedName>
</protein>
<gene>
    <name evidence="1" type="ORF">HF682_15040</name>
</gene>
<comment type="caution">
    <text evidence="1">The sequence shown here is derived from an EMBL/GenBank/DDBJ whole genome shotgun (WGS) entry which is preliminary data.</text>
</comment>
<accession>A0A847S409</accession>
<dbReference type="RefSeq" id="WP_168878158.1">
    <property type="nucleotide sequence ID" value="NZ_JABAIM010000004.1"/>
</dbReference>
<organism evidence="1 2">
    <name type="scientific">Leeia aquatica</name>
    <dbReference type="NCBI Taxonomy" id="2725557"/>
    <lineage>
        <taxon>Bacteria</taxon>
        <taxon>Pseudomonadati</taxon>
        <taxon>Pseudomonadota</taxon>
        <taxon>Betaproteobacteria</taxon>
        <taxon>Neisseriales</taxon>
        <taxon>Leeiaceae</taxon>
        <taxon>Leeia</taxon>
    </lineage>
</organism>
<dbReference type="EMBL" id="JABAIM010000004">
    <property type="protein sequence ID" value="NLR76481.1"/>
    <property type="molecule type" value="Genomic_DNA"/>
</dbReference>
<name>A0A847S409_9NEIS</name>
<proteinExistence type="predicted"/>
<dbReference type="Proteomes" id="UP000587991">
    <property type="component" value="Unassembled WGS sequence"/>
</dbReference>
<sequence length="102" mass="11185">MTAATAACLEQVWFRTHPDVDADTVLAAVHAMQADVARLPGFRHRQLARAEDGRWLDSILWQDAASAQAAMQAVMQLPSCGAFFALIEADSIDMQHLQSHPL</sequence>
<dbReference type="Gene3D" id="3.30.70.100">
    <property type="match status" value="1"/>
</dbReference>
<dbReference type="AlphaFoldDB" id="A0A847S409"/>
<evidence type="ECO:0000313" key="2">
    <source>
        <dbReference type="Proteomes" id="UP000587991"/>
    </source>
</evidence>
<dbReference type="SUPFAM" id="SSF54909">
    <property type="entry name" value="Dimeric alpha+beta barrel"/>
    <property type="match status" value="1"/>
</dbReference>
<dbReference type="InterPro" id="IPR011008">
    <property type="entry name" value="Dimeric_a/b-barrel"/>
</dbReference>
<evidence type="ECO:0000313" key="1">
    <source>
        <dbReference type="EMBL" id="NLR76481.1"/>
    </source>
</evidence>
<keyword evidence="2" id="KW-1185">Reference proteome</keyword>